<evidence type="ECO:0000313" key="2">
    <source>
        <dbReference type="Proteomes" id="UP001059607"/>
    </source>
</evidence>
<sequence length="85" mass="9416">MEHLLTAGRRELFIGTVETGRTLEPQLTSHNGEKAMREILGITDSAVLETWMQREKTEGALRIAQSKLALVPPAYMVAAAEFIYG</sequence>
<dbReference type="EMBL" id="CP101125">
    <property type="protein sequence ID" value="UTO16834.1"/>
    <property type="molecule type" value="Genomic_DNA"/>
</dbReference>
<gene>
    <name evidence="1" type="ORF">NK667_10950</name>
</gene>
<evidence type="ECO:0000313" key="1">
    <source>
        <dbReference type="EMBL" id="UTO16834.1"/>
    </source>
</evidence>
<protein>
    <submittedName>
        <fullName evidence="1">Uncharacterized protein</fullName>
    </submittedName>
</protein>
<proteinExistence type="predicted"/>
<keyword evidence="2" id="KW-1185">Reference proteome</keyword>
<name>A0ABY5EMA7_9PSED</name>
<dbReference type="RefSeq" id="WP_236708582.1">
    <property type="nucleotide sequence ID" value="NZ_CP101125.1"/>
</dbReference>
<dbReference type="Proteomes" id="UP001059607">
    <property type="component" value="Chromosome"/>
</dbReference>
<accession>A0ABY5EMA7</accession>
<reference evidence="1" key="1">
    <citation type="submission" date="2022-07" db="EMBL/GenBank/DDBJ databases">
        <title>Pseudomonas nunamit sp. nov. an antifungal species isolated from Greenland.</title>
        <authorList>
            <person name="Ntana F."/>
            <person name="Hennessy R.C."/>
            <person name="Zervas A."/>
            <person name="Stougaard P."/>
        </authorList>
    </citation>
    <scope>NUCLEOTIDE SEQUENCE</scope>
    <source>
        <strain evidence="1">In5</strain>
    </source>
</reference>
<organism evidence="1 2">
    <name type="scientific">Pseudomonas nunensis</name>
    <dbReference type="NCBI Taxonomy" id="2961896"/>
    <lineage>
        <taxon>Bacteria</taxon>
        <taxon>Pseudomonadati</taxon>
        <taxon>Pseudomonadota</taxon>
        <taxon>Gammaproteobacteria</taxon>
        <taxon>Pseudomonadales</taxon>
        <taxon>Pseudomonadaceae</taxon>
        <taxon>Pseudomonas</taxon>
    </lineage>
</organism>